<evidence type="ECO:0000256" key="4">
    <source>
        <dbReference type="ARBA" id="ARBA00022989"/>
    </source>
</evidence>
<dbReference type="Gene3D" id="2.170.150.80">
    <property type="entry name" value="NAC domain"/>
    <property type="match status" value="1"/>
</dbReference>
<keyword evidence="6" id="KW-0238">DNA-binding</keyword>
<sequence length="192" mass="21904">MAGVSLGSMPVGFRFRPTDEELINHYLKGKISGRKDNDGVIPEIDVCKFEPWDLPEKSAIKTGDQEWFFFSPRNRKYPNGQRSNRATVAGYWKATGKDRNIKSRSVSGENLIGMKRTLVFHRGRAPKGEKTGWIMHEYRVTNSPEKIIDKVKVDQVCEQFDLYFLVSIVFNCLSLCLCDAVETGRTCDLITF</sequence>
<keyword evidence="13" id="KW-1185">Reference proteome</keyword>
<organism evidence="12 13">
    <name type="scientific">Spirodela intermedia</name>
    <name type="common">Intermediate duckweed</name>
    <dbReference type="NCBI Taxonomy" id="51605"/>
    <lineage>
        <taxon>Eukaryota</taxon>
        <taxon>Viridiplantae</taxon>
        <taxon>Streptophyta</taxon>
        <taxon>Embryophyta</taxon>
        <taxon>Tracheophyta</taxon>
        <taxon>Spermatophyta</taxon>
        <taxon>Magnoliopsida</taxon>
        <taxon>Liliopsida</taxon>
        <taxon>Araceae</taxon>
        <taxon>Lemnoideae</taxon>
        <taxon>Spirodela</taxon>
    </lineage>
</organism>
<dbReference type="GO" id="GO:0006355">
    <property type="term" value="P:regulation of DNA-templated transcription"/>
    <property type="evidence" value="ECO:0007669"/>
    <property type="project" value="InterPro"/>
</dbReference>
<dbReference type="PROSITE" id="PS51005">
    <property type="entry name" value="NAC"/>
    <property type="match status" value="1"/>
</dbReference>
<gene>
    <name evidence="12" type="ORF">SI8410_07010401</name>
</gene>
<keyword evidence="5" id="KW-0805">Transcription regulation</keyword>
<dbReference type="GO" id="GO:0000976">
    <property type="term" value="F:transcription cis-regulatory region binding"/>
    <property type="evidence" value="ECO:0007669"/>
    <property type="project" value="UniProtKB-ARBA"/>
</dbReference>
<comment type="subcellular location">
    <subcellularLocation>
        <location evidence="2">Membrane</location>
        <topology evidence="2">Single-pass membrane protein</topology>
    </subcellularLocation>
    <subcellularLocation>
        <location evidence="1">Nucleus</location>
    </subcellularLocation>
</comment>
<evidence type="ECO:0000313" key="12">
    <source>
        <dbReference type="EMBL" id="CAA7399731.1"/>
    </source>
</evidence>
<dbReference type="InterPro" id="IPR036093">
    <property type="entry name" value="NAC_dom_sf"/>
</dbReference>
<keyword evidence="10" id="KW-0539">Nucleus</keyword>
<name>A0A7I8KQ61_SPIIN</name>
<proteinExistence type="predicted"/>
<dbReference type="OrthoDB" id="1921961at2759"/>
<evidence type="ECO:0000256" key="6">
    <source>
        <dbReference type="ARBA" id="ARBA00023125"/>
    </source>
</evidence>
<keyword evidence="9" id="KW-0804">Transcription</keyword>
<dbReference type="SUPFAM" id="SSF101941">
    <property type="entry name" value="NAC domain"/>
    <property type="match status" value="1"/>
</dbReference>
<evidence type="ECO:0000256" key="3">
    <source>
        <dbReference type="ARBA" id="ARBA00022692"/>
    </source>
</evidence>
<dbReference type="PANTHER" id="PTHR31744:SF216">
    <property type="entry name" value="NAC TRANSCRIPTION FACTOR"/>
    <property type="match status" value="1"/>
</dbReference>
<evidence type="ECO:0000256" key="8">
    <source>
        <dbReference type="ARBA" id="ARBA00023159"/>
    </source>
</evidence>
<keyword evidence="4" id="KW-1133">Transmembrane helix</keyword>
<evidence type="ECO:0000256" key="1">
    <source>
        <dbReference type="ARBA" id="ARBA00004123"/>
    </source>
</evidence>
<evidence type="ECO:0000256" key="10">
    <source>
        <dbReference type="ARBA" id="ARBA00023242"/>
    </source>
</evidence>
<accession>A0A7I8KQ61</accession>
<dbReference type="Proteomes" id="UP000663760">
    <property type="component" value="Chromosome 7"/>
</dbReference>
<dbReference type="AlphaFoldDB" id="A0A7I8KQ61"/>
<dbReference type="Pfam" id="PF02365">
    <property type="entry name" value="NAM"/>
    <property type="match status" value="1"/>
</dbReference>
<keyword evidence="7" id="KW-0472">Membrane</keyword>
<evidence type="ECO:0000256" key="2">
    <source>
        <dbReference type="ARBA" id="ARBA00004167"/>
    </source>
</evidence>
<dbReference type="InterPro" id="IPR003441">
    <property type="entry name" value="NAC-dom"/>
</dbReference>
<reference evidence="12" key="1">
    <citation type="submission" date="2020-02" db="EMBL/GenBank/DDBJ databases">
        <authorList>
            <person name="Scholz U."/>
            <person name="Mascher M."/>
            <person name="Fiebig A."/>
        </authorList>
    </citation>
    <scope>NUCLEOTIDE SEQUENCE</scope>
</reference>
<evidence type="ECO:0000256" key="7">
    <source>
        <dbReference type="ARBA" id="ARBA00023136"/>
    </source>
</evidence>
<feature type="domain" description="NAC" evidence="11">
    <location>
        <begin position="9"/>
        <end position="162"/>
    </location>
</feature>
<evidence type="ECO:0000256" key="9">
    <source>
        <dbReference type="ARBA" id="ARBA00023163"/>
    </source>
</evidence>
<dbReference type="EMBL" id="LR746270">
    <property type="protein sequence ID" value="CAA7399731.1"/>
    <property type="molecule type" value="Genomic_DNA"/>
</dbReference>
<dbReference type="GO" id="GO:0016020">
    <property type="term" value="C:membrane"/>
    <property type="evidence" value="ECO:0007669"/>
    <property type="project" value="UniProtKB-SubCell"/>
</dbReference>
<keyword evidence="8" id="KW-0010">Activator</keyword>
<evidence type="ECO:0000256" key="5">
    <source>
        <dbReference type="ARBA" id="ARBA00023015"/>
    </source>
</evidence>
<evidence type="ECO:0000259" key="11">
    <source>
        <dbReference type="PROSITE" id="PS51005"/>
    </source>
</evidence>
<evidence type="ECO:0000313" key="13">
    <source>
        <dbReference type="Proteomes" id="UP000663760"/>
    </source>
</evidence>
<keyword evidence="3" id="KW-0812">Transmembrane</keyword>
<dbReference type="GO" id="GO:0005634">
    <property type="term" value="C:nucleus"/>
    <property type="evidence" value="ECO:0007669"/>
    <property type="project" value="UniProtKB-SubCell"/>
</dbReference>
<dbReference type="PANTHER" id="PTHR31744">
    <property type="entry name" value="PROTEIN CUP-SHAPED COTYLEDON 2-RELATED"/>
    <property type="match status" value="1"/>
</dbReference>
<protein>
    <recommendedName>
        <fullName evidence="11">NAC domain-containing protein</fullName>
    </recommendedName>
</protein>